<evidence type="ECO:0000256" key="2">
    <source>
        <dbReference type="ARBA" id="ARBA00022723"/>
    </source>
</evidence>
<feature type="non-terminal residue" evidence="15">
    <location>
        <position position="1"/>
    </location>
</feature>
<dbReference type="FunFam" id="3.30.160.60:FF:000322">
    <property type="entry name" value="GDNF-inducible zinc finger protein 1"/>
    <property type="match status" value="1"/>
</dbReference>
<feature type="domain" description="BTB" evidence="13">
    <location>
        <begin position="31"/>
        <end position="101"/>
    </location>
</feature>
<dbReference type="PANTHER" id="PTHR46105:SF5">
    <property type="entry name" value="ZINC FINGER AND BTB DOMAIN-CONTAINING PROTEIN 44 ISOFORM X1"/>
    <property type="match status" value="1"/>
</dbReference>
<dbReference type="Pfam" id="PF00651">
    <property type="entry name" value="BTB"/>
    <property type="match status" value="1"/>
</dbReference>
<dbReference type="PANTHER" id="PTHR46105">
    <property type="entry name" value="AGAP004733-PA"/>
    <property type="match status" value="1"/>
</dbReference>
<evidence type="ECO:0000256" key="7">
    <source>
        <dbReference type="ARBA" id="ARBA00023125"/>
    </source>
</evidence>
<dbReference type="FunFam" id="3.30.160.60:FF:000100">
    <property type="entry name" value="Zinc finger 45-like"/>
    <property type="match status" value="1"/>
</dbReference>
<gene>
    <name evidence="15" type="ORF">BaRGS_00028129</name>
</gene>
<dbReference type="GO" id="GO:0008270">
    <property type="term" value="F:zinc ion binding"/>
    <property type="evidence" value="ECO:0007669"/>
    <property type="project" value="UniProtKB-KW"/>
</dbReference>
<comment type="subcellular location">
    <subcellularLocation>
        <location evidence="1">Nucleus</location>
    </subcellularLocation>
</comment>
<evidence type="ECO:0000256" key="3">
    <source>
        <dbReference type="ARBA" id="ARBA00022737"/>
    </source>
</evidence>
<dbReference type="InterPro" id="IPR011705">
    <property type="entry name" value="BACK"/>
</dbReference>
<dbReference type="Pfam" id="PF07707">
    <property type="entry name" value="BACK"/>
    <property type="match status" value="1"/>
</dbReference>
<dbReference type="InterPro" id="IPR013087">
    <property type="entry name" value="Znf_C2H2_type"/>
</dbReference>
<keyword evidence="6" id="KW-0805">Transcription regulation</keyword>
<dbReference type="AlphaFoldDB" id="A0ABD0K0Q4"/>
<dbReference type="CDD" id="cd14733">
    <property type="entry name" value="BACK"/>
    <property type="match status" value="1"/>
</dbReference>
<dbReference type="Gene3D" id="1.25.40.420">
    <property type="match status" value="1"/>
</dbReference>
<feature type="domain" description="C2H2-type" evidence="14">
    <location>
        <begin position="374"/>
        <end position="397"/>
    </location>
</feature>
<dbReference type="EMBL" id="JACVVK020000277">
    <property type="protein sequence ID" value="KAK7480657.1"/>
    <property type="molecule type" value="Genomic_DNA"/>
</dbReference>
<evidence type="ECO:0000256" key="12">
    <source>
        <dbReference type="SAM" id="MobiDB-lite"/>
    </source>
</evidence>
<dbReference type="InterPro" id="IPR011333">
    <property type="entry name" value="SKP1/BTB/POZ_sf"/>
</dbReference>
<dbReference type="Gene3D" id="3.30.710.10">
    <property type="entry name" value="Potassium Channel Kv1.1, Chain A"/>
    <property type="match status" value="1"/>
</dbReference>
<feature type="compositionally biased region" description="Low complexity" evidence="12">
    <location>
        <begin position="288"/>
        <end position="301"/>
    </location>
</feature>
<dbReference type="PROSITE" id="PS00028">
    <property type="entry name" value="ZINC_FINGER_C2H2_1"/>
    <property type="match status" value="5"/>
</dbReference>
<dbReference type="GO" id="GO:0005634">
    <property type="term" value="C:nucleus"/>
    <property type="evidence" value="ECO:0007669"/>
    <property type="project" value="UniProtKB-SubCell"/>
</dbReference>
<evidence type="ECO:0000259" key="14">
    <source>
        <dbReference type="PROSITE" id="PS50157"/>
    </source>
</evidence>
<feature type="region of interest" description="Disordered" evidence="12">
    <location>
        <begin position="343"/>
        <end position="366"/>
    </location>
</feature>
<keyword evidence="7" id="KW-0238">DNA-binding</keyword>
<keyword evidence="2" id="KW-0479">Metal-binding</keyword>
<feature type="domain" description="C2H2-type" evidence="14">
    <location>
        <begin position="458"/>
        <end position="485"/>
    </location>
</feature>
<dbReference type="Proteomes" id="UP001519460">
    <property type="component" value="Unassembled WGS sequence"/>
</dbReference>
<dbReference type="InterPro" id="IPR050457">
    <property type="entry name" value="ZnFinger_BTB_dom_contain"/>
</dbReference>
<keyword evidence="9" id="KW-0539">Nucleus</keyword>
<evidence type="ECO:0000256" key="6">
    <source>
        <dbReference type="ARBA" id="ARBA00023015"/>
    </source>
</evidence>
<dbReference type="SMART" id="SM00225">
    <property type="entry name" value="BTB"/>
    <property type="match status" value="1"/>
</dbReference>
<dbReference type="Gene3D" id="3.30.160.60">
    <property type="entry name" value="Classic Zinc Finger"/>
    <property type="match status" value="6"/>
</dbReference>
<protein>
    <recommendedName>
        <fullName evidence="10">Zinc finger protein 865</fullName>
    </recommendedName>
</protein>
<name>A0ABD0K0Q4_9CAEN</name>
<dbReference type="SUPFAM" id="SSF57667">
    <property type="entry name" value="beta-beta-alpha zinc fingers"/>
    <property type="match status" value="3"/>
</dbReference>
<feature type="domain" description="C2H2-type" evidence="14">
    <location>
        <begin position="401"/>
        <end position="428"/>
    </location>
</feature>
<dbReference type="FunFam" id="3.30.160.60:FF:000145">
    <property type="entry name" value="Zinc finger protein 574"/>
    <property type="match status" value="1"/>
</dbReference>
<evidence type="ECO:0000259" key="13">
    <source>
        <dbReference type="PROSITE" id="PS50097"/>
    </source>
</evidence>
<comment type="caution">
    <text evidence="15">The sequence shown here is derived from an EMBL/GenBank/DDBJ whole genome shotgun (WGS) entry which is preliminary data.</text>
</comment>
<evidence type="ECO:0000313" key="16">
    <source>
        <dbReference type="Proteomes" id="UP001519460"/>
    </source>
</evidence>
<feature type="domain" description="C2H2-type" evidence="14">
    <location>
        <begin position="430"/>
        <end position="457"/>
    </location>
</feature>
<dbReference type="PROSITE" id="PS50157">
    <property type="entry name" value="ZINC_FINGER_C2H2_2"/>
    <property type="match status" value="6"/>
</dbReference>
<dbReference type="PROSITE" id="PS50097">
    <property type="entry name" value="BTB"/>
    <property type="match status" value="1"/>
</dbReference>
<keyword evidence="16" id="KW-1185">Reference proteome</keyword>
<sequence length="587" mass="65184">KMDTSLHYTSVNHANCLVSTINKLRRGGQLCDIIVATGSARIPAHRLVLAASSPYFGPLLELANSSPVNGMPMEVHLKDVDAQSIEQIIEFCYTSTICVSEDNVWSLLPTATRLQMAELCTLCTDFLKSNLSPDTCMQTYATAVRCQLVELAGEAQKILKDNLEKVLESEGFLELSVDKVSEALQALPSSVLGHRDTVRAIRSWVQYKSDVRQCHAAQLALWFPGLISRLKEFLPEDLLNRPVEKDSPPPSPIDCTPKPSPYSTDYDPETNGLDLSMNGSVSRDGDDVSVSDSFTSDSLDTTPSPPLCLVCGEIFSSDDDLRQHKEDCTEMLFKESGEVLEHGFPSSPAESLDGKEEENGLSAKGKPEKKVDQHVCQLCYKVFSDKKSLGKHLRTHSHNGFSCSVCDKRYSTRSHLLGHMRLHSGTQTPFNCDYCRHPFSSYCALKVHMRGHKGARPFSCPTCGQHFAKNIHLKRHISTHTGIKPHECELCGKHFSRSDHLKRHIQSIHAGQRPHACHICKKAFVRKYELNKHLQLHARTGAMLTEAPWDGMPIYGYGNPSPTNLTFDKVKVDSTLKVKDVAVGGLF</sequence>
<evidence type="ECO:0000256" key="1">
    <source>
        <dbReference type="ARBA" id="ARBA00004123"/>
    </source>
</evidence>
<evidence type="ECO:0000256" key="5">
    <source>
        <dbReference type="ARBA" id="ARBA00022833"/>
    </source>
</evidence>
<evidence type="ECO:0000256" key="9">
    <source>
        <dbReference type="ARBA" id="ARBA00023242"/>
    </source>
</evidence>
<feature type="region of interest" description="Disordered" evidence="12">
    <location>
        <begin position="241"/>
        <end position="301"/>
    </location>
</feature>
<feature type="domain" description="C2H2-type" evidence="14">
    <location>
        <begin position="515"/>
        <end position="542"/>
    </location>
</feature>
<keyword evidence="4 11" id="KW-0863">Zinc-finger</keyword>
<keyword evidence="8" id="KW-0804">Transcription</keyword>
<accession>A0ABD0K0Q4</accession>
<reference evidence="15 16" key="1">
    <citation type="journal article" date="2023" name="Sci. Data">
        <title>Genome assembly of the Korean intertidal mud-creeper Batillaria attramentaria.</title>
        <authorList>
            <person name="Patra A.K."/>
            <person name="Ho P.T."/>
            <person name="Jun S."/>
            <person name="Lee S.J."/>
            <person name="Kim Y."/>
            <person name="Won Y.J."/>
        </authorList>
    </citation>
    <scope>NUCLEOTIDE SEQUENCE [LARGE SCALE GENOMIC DNA]</scope>
    <source>
        <strain evidence="15">Wonlab-2016</strain>
    </source>
</reference>
<evidence type="ECO:0000256" key="10">
    <source>
        <dbReference type="ARBA" id="ARBA00068876"/>
    </source>
</evidence>
<dbReference type="GO" id="GO:0003677">
    <property type="term" value="F:DNA binding"/>
    <property type="evidence" value="ECO:0007669"/>
    <property type="project" value="UniProtKB-KW"/>
</dbReference>
<dbReference type="FunFam" id="3.30.160.60:FF:000446">
    <property type="entry name" value="Zinc finger protein"/>
    <property type="match status" value="1"/>
</dbReference>
<evidence type="ECO:0000313" key="15">
    <source>
        <dbReference type="EMBL" id="KAK7480657.1"/>
    </source>
</evidence>
<evidence type="ECO:0000256" key="11">
    <source>
        <dbReference type="PROSITE-ProRule" id="PRU00042"/>
    </source>
</evidence>
<evidence type="ECO:0000256" key="8">
    <source>
        <dbReference type="ARBA" id="ARBA00023163"/>
    </source>
</evidence>
<evidence type="ECO:0000256" key="4">
    <source>
        <dbReference type="ARBA" id="ARBA00022771"/>
    </source>
</evidence>
<feature type="domain" description="C2H2-type" evidence="14">
    <location>
        <begin position="486"/>
        <end position="514"/>
    </location>
</feature>
<dbReference type="SUPFAM" id="SSF54695">
    <property type="entry name" value="POZ domain"/>
    <property type="match status" value="1"/>
</dbReference>
<dbReference type="InterPro" id="IPR036236">
    <property type="entry name" value="Znf_C2H2_sf"/>
</dbReference>
<proteinExistence type="predicted"/>
<dbReference type="Pfam" id="PF00096">
    <property type="entry name" value="zf-C2H2"/>
    <property type="match status" value="5"/>
</dbReference>
<organism evidence="15 16">
    <name type="scientific">Batillaria attramentaria</name>
    <dbReference type="NCBI Taxonomy" id="370345"/>
    <lineage>
        <taxon>Eukaryota</taxon>
        <taxon>Metazoa</taxon>
        <taxon>Spiralia</taxon>
        <taxon>Lophotrochozoa</taxon>
        <taxon>Mollusca</taxon>
        <taxon>Gastropoda</taxon>
        <taxon>Caenogastropoda</taxon>
        <taxon>Sorbeoconcha</taxon>
        <taxon>Cerithioidea</taxon>
        <taxon>Batillariidae</taxon>
        <taxon>Batillaria</taxon>
    </lineage>
</organism>
<keyword evidence="3" id="KW-0677">Repeat</keyword>
<dbReference type="SMART" id="SM00355">
    <property type="entry name" value="ZnF_C2H2"/>
    <property type="match status" value="7"/>
</dbReference>
<dbReference type="InterPro" id="IPR000210">
    <property type="entry name" value="BTB/POZ_dom"/>
</dbReference>
<keyword evidence="5" id="KW-0862">Zinc</keyword>